<evidence type="ECO:0000256" key="6">
    <source>
        <dbReference type="ARBA" id="ARBA00022679"/>
    </source>
</evidence>
<dbReference type="PANTHER" id="PTHR17490">
    <property type="entry name" value="SUA5"/>
    <property type="match status" value="1"/>
</dbReference>
<reference evidence="15" key="1">
    <citation type="submission" date="2018-03" db="EMBL/GenBank/DDBJ databases">
        <authorList>
            <person name="Guldener U."/>
        </authorList>
    </citation>
    <scope>NUCLEOTIDE SEQUENCE</scope>
</reference>
<dbReference type="Pfam" id="PF03481">
    <property type="entry name" value="Sua5_C"/>
    <property type="match status" value="1"/>
</dbReference>
<dbReference type="AlphaFoldDB" id="A0AAE8SRE4"/>
<dbReference type="PANTHER" id="PTHR17490:SF16">
    <property type="entry name" value="THREONYLCARBAMOYL-AMP SYNTHASE"/>
    <property type="match status" value="1"/>
</dbReference>
<dbReference type="GO" id="GO:0000049">
    <property type="term" value="F:tRNA binding"/>
    <property type="evidence" value="ECO:0007669"/>
    <property type="project" value="TreeGrafter"/>
</dbReference>
<protein>
    <recommendedName>
        <fullName evidence="4">Threonylcarbamoyl-AMP synthase</fullName>
        <ecNumber evidence="3">2.7.7.87</ecNumber>
    </recommendedName>
    <alternativeName>
        <fullName evidence="11">L-threonylcarbamoyladenylate synthase</fullName>
    </alternativeName>
</protein>
<comment type="caution">
    <text evidence="15">The sequence shown here is derived from an EMBL/GenBank/DDBJ whole genome shotgun (WGS) entry which is preliminary data.</text>
</comment>
<evidence type="ECO:0000256" key="11">
    <source>
        <dbReference type="ARBA" id="ARBA00029774"/>
    </source>
</evidence>
<dbReference type="PROSITE" id="PS51163">
    <property type="entry name" value="YRDC"/>
    <property type="match status" value="1"/>
</dbReference>
<evidence type="ECO:0000259" key="14">
    <source>
        <dbReference type="PROSITE" id="PS51163"/>
    </source>
</evidence>
<keyword evidence="6" id="KW-0808">Transferase</keyword>
<gene>
    <name evidence="15" type="ORF">DNG_00637</name>
</gene>
<comment type="catalytic activity">
    <reaction evidence="12">
        <text>L-threonine + hydrogencarbonate + ATP = L-threonylcarbamoyladenylate + diphosphate + H2O</text>
        <dbReference type="Rhea" id="RHEA:36407"/>
        <dbReference type="ChEBI" id="CHEBI:15377"/>
        <dbReference type="ChEBI" id="CHEBI:17544"/>
        <dbReference type="ChEBI" id="CHEBI:30616"/>
        <dbReference type="ChEBI" id="CHEBI:33019"/>
        <dbReference type="ChEBI" id="CHEBI:57926"/>
        <dbReference type="ChEBI" id="CHEBI:73682"/>
        <dbReference type="EC" id="2.7.7.87"/>
    </reaction>
</comment>
<keyword evidence="16" id="KW-1185">Reference proteome</keyword>
<dbReference type="EC" id="2.7.7.87" evidence="3"/>
<comment type="similarity">
    <text evidence="2">Belongs to the SUA5 family.</text>
</comment>
<evidence type="ECO:0000313" key="16">
    <source>
        <dbReference type="Proteomes" id="UP001187682"/>
    </source>
</evidence>
<dbReference type="Proteomes" id="UP001187682">
    <property type="component" value="Unassembled WGS sequence"/>
</dbReference>
<dbReference type="GO" id="GO:0006450">
    <property type="term" value="P:regulation of translational fidelity"/>
    <property type="evidence" value="ECO:0007669"/>
    <property type="project" value="TreeGrafter"/>
</dbReference>
<evidence type="ECO:0000256" key="4">
    <source>
        <dbReference type="ARBA" id="ARBA00015492"/>
    </source>
</evidence>
<comment type="function">
    <text evidence="13">Required for the formation of a threonylcarbamoyl group on adenosine at position 37 (t(6)A37) in tRNAs that read codons beginning with adenine. Likely catalyzes the conversion of L-threonine, HCO(3)(-)/CO(2) and ATP to give threonylcarbamoyl-AMP (TC-AMP) as the acyladenylate intermediate, with the release of diphosphate. Required for normal translation, by ensuring translation fidelity at the level of codon recognition, appropriate translation initiation selection and maintenance of reading frame. Also involved in telomere replication. Binds to single-stranded telomeric (ssTG) DNA and positively regulates telomere length.</text>
</comment>
<evidence type="ECO:0000256" key="1">
    <source>
        <dbReference type="ARBA" id="ARBA00004496"/>
    </source>
</evidence>
<feature type="domain" description="YrdC-like" evidence="14">
    <location>
        <begin position="40"/>
        <end position="240"/>
    </location>
</feature>
<dbReference type="InterPro" id="IPR005145">
    <property type="entry name" value="Sua5_C"/>
</dbReference>
<evidence type="ECO:0000256" key="9">
    <source>
        <dbReference type="ARBA" id="ARBA00022741"/>
    </source>
</evidence>
<evidence type="ECO:0000256" key="10">
    <source>
        <dbReference type="ARBA" id="ARBA00022840"/>
    </source>
</evidence>
<comment type="subcellular location">
    <subcellularLocation>
        <location evidence="1">Cytoplasm</location>
    </subcellularLocation>
</comment>
<dbReference type="InterPro" id="IPR050156">
    <property type="entry name" value="TC-AMP_synthase_SUA5"/>
</dbReference>
<evidence type="ECO:0000256" key="5">
    <source>
        <dbReference type="ARBA" id="ARBA00022490"/>
    </source>
</evidence>
<dbReference type="Pfam" id="PF01300">
    <property type="entry name" value="Sua5_yciO_yrdC"/>
    <property type="match status" value="1"/>
</dbReference>
<keyword evidence="8" id="KW-0548">Nucleotidyltransferase</keyword>
<organism evidence="15 16">
    <name type="scientific">Cephalotrichum gorgonifer</name>
    <dbReference type="NCBI Taxonomy" id="2041049"/>
    <lineage>
        <taxon>Eukaryota</taxon>
        <taxon>Fungi</taxon>
        <taxon>Dikarya</taxon>
        <taxon>Ascomycota</taxon>
        <taxon>Pezizomycotina</taxon>
        <taxon>Sordariomycetes</taxon>
        <taxon>Hypocreomycetidae</taxon>
        <taxon>Microascales</taxon>
        <taxon>Microascaceae</taxon>
        <taxon>Cephalotrichum</taxon>
    </lineage>
</organism>
<dbReference type="GO" id="GO:0002949">
    <property type="term" value="P:tRNA threonylcarbamoyladenosine modification"/>
    <property type="evidence" value="ECO:0007669"/>
    <property type="project" value="UniProtKB-ARBA"/>
</dbReference>
<proteinExistence type="inferred from homology"/>
<evidence type="ECO:0000313" key="15">
    <source>
        <dbReference type="EMBL" id="SPN97121.1"/>
    </source>
</evidence>
<name>A0AAE8SRE4_9PEZI</name>
<evidence type="ECO:0000256" key="8">
    <source>
        <dbReference type="ARBA" id="ARBA00022695"/>
    </source>
</evidence>
<sequence>MAMKTRIVKIADVPLGNFKSPTGPTHLDSFATDASSESELAKLREAARYLLENDTPVAFPTETVYGLGADARRSGAVRGIYAAKGRPSDNPLIVHVCDLQMLRDLLLTPDRYSASAQDPIPEIYRPLIERFWPGPLTILLPAPARSALAPEVTAGLPTFGVRMPDSGLALSLIKLSGAPLAAPSANASTKPSPTTARHVLDDLDGRIELILDGGPCRVGVESTVVDGLCNPPVVLRPGGVSMEELRECPGWEGVVKGYKDQSEVGKAAPRAPGMKYKHYSPKAKVVLYEASFIAGIDGVVEEDRATSLAASKETTTVGSNGHAGERRVGIIRTMRWKQGGGFPSGELVPTAGIVEDTDGTNGAVDSTCFEVTEGDLSDDQGKAIGKVLDIGLGGDIRGIAQGLFSALRELDRRGVEVIYVDGVEDSDDIAGAVMNRLRKAASEIRS</sequence>
<dbReference type="InterPro" id="IPR038385">
    <property type="entry name" value="Sua5/YwlC_C"/>
</dbReference>
<accession>A0AAE8SRE4</accession>
<dbReference type="NCBIfam" id="TIGR00057">
    <property type="entry name" value="L-threonylcarbamoyladenylate synthase"/>
    <property type="match status" value="1"/>
</dbReference>
<dbReference type="InterPro" id="IPR006070">
    <property type="entry name" value="Sua5-like_dom"/>
</dbReference>
<dbReference type="GO" id="GO:0005737">
    <property type="term" value="C:cytoplasm"/>
    <property type="evidence" value="ECO:0007669"/>
    <property type="project" value="UniProtKB-SubCell"/>
</dbReference>
<keyword evidence="10" id="KW-0067">ATP-binding</keyword>
<keyword evidence="7" id="KW-0819">tRNA processing</keyword>
<dbReference type="GO" id="GO:0003725">
    <property type="term" value="F:double-stranded RNA binding"/>
    <property type="evidence" value="ECO:0007669"/>
    <property type="project" value="InterPro"/>
</dbReference>
<evidence type="ECO:0000256" key="7">
    <source>
        <dbReference type="ARBA" id="ARBA00022694"/>
    </source>
</evidence>
<keyword evidence="9" id="KW-0547">Nucleotide-binding</keyword>
<evidence type="ECO:0000256" key="2">
    <source>
        <dbReference type="ARBA" id="ARBA00007663"/>
    </source>
</evidence>
<dbReference type="InterPro" id="IPR017945">
    <property type="entry name" value="DHBP_synth_RibB-like_a/b_dom"/>
</dbReference>
<dbReference type="Gene3D" id="3.40.50.11030">
    <property type="entry name" value="Threonylcarbamoyl-AMP synthase, C-terminal domain"/>
    <property type="match status" value="1"/>
</dbReference>
<dbReference type="GO" id="GO:0005524">
    <property type="term" value="F:ATP binding"/>
    <property type="evidence" value="ECO:0007669"/>
    <property type="project" value="UniProtKB-KW"/>
</dbReference>
<dbReference type="EMBL" id="ONZQ02000001">
    <property type="protein sequence ID" value="SPN97121.1"/>
    <property type="molecule type" value="Genomic_DNA"/>
</dbReference>
<evidence type="ECO:0000256" key="3">
    <source>
        <dbReference type="ARBA" id="ARBA00012584"/>
    </source>
</evidence>
<dbReference type="FunFam" id="3.90.870.10:FF:000008">
    <property type="entry name" value="Threonylcarbamoyl-AMP synthase"/>
    <property type="match status" value="1"/>
</dbReference>
<dbReference type="SUPFAM" id="SSF55821">
    <property type="entry name" value="YrdC/RibB"/>
    <property type="match status" value="1"/>
</dbReference>
<evidence type="ECO:0000256" key="12">
    <source>
        <dbReference type="ARBA" id="ARBA00048366"/>
    </source>
</evidence>
<keyword evidence="5" id="KW-0963">Cytoplasm</keyword>
<dbReference type="GO" id="GO:0061710">
    <property type="term" value="F:L-threonylcarbamoyladenylate synthase"/>
    <property type="evidence" value="ECO:0007669"/>
    <property type="project" value="UniProtKB-EC"/>
</dbReference>
<dbReference type="Gene3D" id="3.90.870.10">
    <property type="entry name" value="DHBP synthase"/>
    <property type="match status" value="1"/>
</dbReference>
<evidence type="ECO:0000256" key="13">
    <source>
        <dbReference type="ARBA" id="ARBA00056339"/>
    </source>
</evidence>